<reference evidence="5" key="1">
    <citation type="submission" date="2024-10" db="EMBL/GenBank/DDBJ databases">
        <authorList>
            <person name="Ryan C."/>
        </authorList>
    </citation>
    <scope>NUCLEOTIDE SEQUENCE [LARGE SCALE GENOMIC DNA]</scope>
</reference>
<sequence length="449" mass="48093">MKITVHSSKAVKPSYGDTGSAPTAATDTVTLTAFDKVNFDQYISFLYFFSPQVASPPNAVLEQGLAKALAVHRHWAGRFGVDANGDRAIILNDAGVCFVEAKADIALSSLMPVNEPTPALLSLHPNGDGADELMLVQFTRFTCGSVVVGTTAHHLVADAYGRCAFVTAWGNATRGAAAGDPIPAALDRPSVFKPRNPPCIEFDHKHIEFKPRSETVDTKFVHTGDKVVVHRVHFSTDMVSKLKEQASAGTPWPYSTVKCVAAHLWRCITAARGGLAGSDDTATTLKIAVNGRHRMRDPEVPEGYAGNVVLWARPTTTVGELVSMPLGHVVELVSTAVARIDDGYFRSFVDFAGSGAVEEEGLVPAADPTKMVHCPDVEVYSQVGIPVYDVDFGAGRPFLYMPGYLPEEGLVFILPALEGDGGVDVQVCLFSRAMDVFKSCCYALAEGPH</sequence>
<accession>A0ABC9B261</accession>
<dbReference type="EMBL" id="OZ075134">
    <property type="protein sequence ID" value="CAL4991639.1"/>
    <property type="molecule type" value="Genomic_DNA"/>
</dbReference>
<dbReference type="AlphaFoldDB" id="A0ABC9B261"/>
<dbReference type="PANTHER" id="PTHR31642">
    <property type="entry name" value="TRICHOTHECENE 3-O-ACETYLTRANSFERASE"/>
    <property type="match status" value="1"/>
</dbReference>
<organism evidence="5 6">
    <name type="scientific">Urochloa decumbens</name>
    <dbReference type="NCBI Taxonomy" id="240449"/>
    <lineage>
        <taxon>Eukaryota</taxon>
        <taxon>Viridiplantae</taxon>
        <taxon>Streptophyta</taxon>
        <taxon>Embryophyta</taxon>
        <taxon>Tracheophyta</taxon>
        <taxon>Spermatophyta</taxon>
        <taxon>Magnoliopsida</taxon>
        <taxon>Liliopsida</taxon>
        <taxon>Poales</taxon>
        <taxon>Poaceae</taxon>
        <taxon>PACMAD clade</taxon>
        <taxon>Panicoideae</taxon>
        <taxon>Panicodae</taxon>
        <taxon>Paniceae</taxon>
        <taxon>Melinidinae</taxon>
        <taxon>Urochloa</taxon>
    </lineage>
</organism>
<dbReference type="Pfam" id="PF02458">
    <property type="entry name" value="Transferase"/>
    <property type="match status" value="1"/>
</dbReference>
<dbReference type="InterPro" id="IPR050317">
    <property type="entry name" value="Plant_Fungal_Acyltransferase"/>
</dbReference>
<feature type="region of interest" description="Disordered" evidence="4">
    <location>
        <begin position="1"/>
        <end position="21"/>
    </location>
</feature>
<protein>
    <submittedName>
        <fullName evidence="5">Uncharacterized protein</fullName>
    </submittedName>
</protein>
<name>A0ABC9B261_9POAL</name>
<evidence type="ECO:0000256" key="4">
    <source>
        <dbReference type="SAM" id="MobiDB-lite"/>
    </source>
</evidence>
<dbReference type="InterPro" id="IPR023213">
    <property type="entry name" value="CAT-like_dom_sf"/>
</dbReference>
<evidence type="ECO:0000256" key="2">
    <source>
        <dbReference type="ARBA" id="ARBA00022679"/>
    </source>
</evidence>
<keyword evidence="3" id="KW-0012">Acyltransferase</keyword>
<dbReference type="GO" id="GO:0016747">
    <property type="term" value="F:acyltransferase activity, transferring groups other than amino-acyl groups"/>
    <property type="evidence" value="ECO:0007669"/>
    <property type="project" value="UniProtKB-ARBA"/>
</dbReference>
<dbReference type="FunFam" id="3.30.559.10:FF:000008">
    <property type="entry name" value="Tryptamine hydroxycinnamoyl transferase"/>
    <property type="match status" value="1"/>
</dbReference>
<comment type="similarity">
    <text evidence="1">Belongs to the plant acyltransferase family.</text>
</comment>
<keyword evidence="2" id="KW-0808">Transferase</keyword>
<dbReference type="Proteomes" id="UP001497457">
    <property type="component" value="Chromosome 24b"/>
</dbReference>
<dbReference type="Gene3D" id="3.30.559.10">
    <property type="entry name" value="Chloramphenicol acetyltransferase-like domain"/>
    <property type="match status" value="2"/>
</dbReference>
<evidence type="ECO:0000256" key="3">
    <source>
        <dbReference type="ARBA" id="ARBA00023315"/>
    </source>
</evidence>
<gene>
    <name evidence="5" type="ORF">URODEC1_LOCUS60744</name>
</gene>
<evidence type="ECO:0000313" key="6">
    <source>
        <dbReference type="Proteomes" id="UP001497457"/>
    </source>
</evidence>
<evidence type="ECO:0000256" key="1">
    <source>
        <dbReference type="ARBA" id="ARBA00009861"/>
    </source>
</evidence>
<keyword evidence="6" id="KW-1185">Reference proteome</keyword>
<evidence type="ECO:0000313" key="5">
    <source>
        <dbReference type="EMBL" id="CAL4991639.1"/>
    </source>
</evidence>
<dbReference type="PANTHER" id="PTHR31642:SF13">
    <property type="entry name" value="AGMATINE HYDROXYCINNAMOYLTRANSFERASE 1"/>
    <property type="match status" value="1"/>
</dbReference>
<proteinExistence type="inferred from homology"/>